<evidence type="ECO:0000256" key="4">
    <source>
        <dbReference type="ARBA" id="ARBA00022723"/>
    </source>
</evidence>
<dbReference type="InterPro" id="IPR023367">
    <property type="entry name" value="Peptidase_M42_dom2"/>
</dbReference>
<comment type="caution">
    <text evidence="7">The sequence shown here is derived from an EMBL/GenBank/DDBJ whole genome shotgun (WGS) entry which is preliminary data.</text>
</comment>
<evidence type="ECO:0000313" key="8">
    <source>
        <dbReference type="Proteomes" id="UP001594351"/>
    </source>
</evidence>
<sequence>MSLNSIAFLKGLLSAPGPSGDETAASRVWRAEANKIADEVHVDISGSSIAILQGDQPRVLLAGHIDEIGFMISYIHEDGFLSFLPIGDWDSQVLVGQRVRLIGIQADVYGIIGKKDTVFMDDEEKKQVTEIKKLWIDIGVTSRAQAAEYIRVGTVGVLDVPILELPNNRIVSRGIDNRIGAFAILEVLRQLSRNRPKATVAAVATTQEEITSYGAKTITFRFKPNVALVIDMAYATDPPESNKNEYGEVTLGGGPVLSRGAANNPIMYDQLIALAERESIPYCLQMMPEYTATDADTVHLIREGVATVVISIPSRYMHTPNEMVDLSDIEKTVQLIVAFIHSLTPESNFVPR</sequence>
<keyword evidence="4" id="KW-0479">Metal-binding</keyword>
<dbReference type="Proteomes" id="UP001594351">
    <property type="component" value="Unassembled WGS sequence"/>
</dbReference>
<dbReference type="Pfam" id="PF05343">
    <property type="entry name" value="Peptidase_M42"/>
    <property type="match status" value="1"/>
</dbReference>
<proteinExistence type="inferred from homology"/>
<evidence type="ECO:0000256" key="6">
    <source>
        <dbReference type="PIRNR" id="PIRNR001123"/>
    </source>
</evidence>
<accession>A0ABV6YRB4</accession>
<dbReference type="CDD" id="cd05656">
    <property type="entry name" value="M42_Frv"/>
    <property type="match status" value="1"/>
</dbReference>
<keyword evidence="8" id="KW-1185">Reference proteome</keyword>
<dbReference type="Gene3D" id="3.40.630.10">
    <property type="entry name" value="Zn peptidases"/>
    <property type="match status" value="1"/>
</dbReference>
<dbReference type="PANTHER" id="PTHR32481">
    <property type="entry name" value="AMINOPEPTIDASE"/>
    <property type="match status" value="1"/>
</dbReference>
<comment type="similarity">
    <text evidence="1 6">Belongs to the peptidase M42 family.</text>
</comment>
<dbReference type="SUPFAM" id="SSF53187">
    <property type="entry name" value="Zn-dependent exopeptidases"/>
    <property type="match status" value="1"/>
</dbReference>
<dbReference type="PANTHER" id="PTHR32481:SF20">
    <property type="entry name" value="AMINOPEPTIDASE YSDC"/>
    <property type="match status" value="1"/>
</dbReference>
<dbReference type="PIRSF" id="PIRSF001123">
    <property type="entry name" value="PepA_GA"/>
    <property type="match status" value="1"/>
</dbReference>
<protein>
    <submittedName>
        <fullName evidence="7">M42 family metallopeptidase</fullName>
    </submittedName>
</protein>
<keyword evidence="5" id="KW-0378">Hydrolase</keyword>
<evidence type="ECO:0000313" key="7">
    <source>
        <dbReference type="EMBL" id="MFC1848715.1"/>
    </source>
</evidence>
<dbReference type="InterPro" id="IPR008007">
    <property type="entry name" value="Peptidase_M42"/>
</dbReference>
<evidence type="ECO:0000256" key="2">
    <source>
        <dbReference type="ARBA" id="ARBA00022438"/>
    </source>
</evidence>
<gene>
    <name evidence="7" type="ORF">ACFL27_00780</name>
</gene>
<dbReference type="InterPro" id="IPR051464">
    <property type="entry name" value="Peptidase_M42_aminopept"/>
</dbReference>
<organism evidence="7 8">
    <name type="scientific">candidate division CSSED10-310 bacterium</name>
    <dbReference type="NCBI Taxonomy" id="2855610"/>
    <lineage>
        <taxon>Bacteria</taxon>
        <taxon>Bacteria division CSSED10-310</taxon>
    </lineage>
</organism>
<dbReference type="SUPFAM" id="SSF101821">
    <property type="entry name" value="Aminopeptidase/glucanase lid domain"/>
    <property type="match status" value="1"/>
</dbReference>
<keyword evidence="3" id="KW-0645">Protease</keyword>
<evidence type="ECO:0000256" key="3">
    <source>
        <dbReference type="ARBA" id="ARBA00022670"/>
    </source>
</evidence>
<evidence type="ECO:0000256" key="5">
    <source>
        <dbReference type="ARBA" id="ARBA00022801"/>
    </source>
</evidence>
<reference evidence="7 8" key="1">
    <citation type="submission" date="2024-09" db="EMBL/GenBank/DDBJ databases">
        <title>Laminarin stimulates single cell rates of sulfate reduction while oxygen inhibits transcriptomic activity in coastal marine sediment.</title>
        <authorList>
            <person name="Lindsay M."/>
            <person name="Orcutt B."/>
            <person name="Emerson D."/>
            <person name="Stepanauskas R."/>
            <person name="D'Angelo T."/>
        </authorList>
    </citation>
    <scope>NUCLEOTIDE SEQUENCE [LARGE SCALE GENOMIC DNA]</scope>
    <source>
        <strain evidence="7">SAG AM-311-K15</strain>
    </source>
</reference>
<keyword evidence="2" id="KW-0031">Aminopeptidase</keyword>
<name>A0ABV6YRB4_UNCC1</name>
<dbReference type="Gene3D" id="2.40.30.40">
    <property type="entry name" value="Peptidase M42, domain 2"/>
    <property type="match status" value="1"/>
</dbReference>
<evidence type="ECO:0000256" key="1">
    <source>
        <dbReference type="ARBA" id="ARBA00006272"/>
    </source>
</evidence>
<dbReference type="EMBL" id="JBHPBY010000005">
    <property type="protein sequence ID" value="MFC1848715.1"/>
    <property type="molecule type" value="Genomic_DNA"/>
</dbReference>